<dbReference type="InterPro" id="IPR024420">
    <property type="entry name" value="TRAPP_III_complex_Trs85"/>
</dbReference>
<dbReference type="PANTHER" id="PTHR12975:SF6">
    <property type="entry name" value="TRAFFICKING PROTEIN PARTICLE COMPLEX SUBUNIT 8"/>
    <property type="match status" value="1"/>
</dbReference>
<reference evidence="3" key="1">
    <citation type="submission" date="2024-04" db="EMBL/GenBank/DDBJ databases">
        <title>Salinicola lusitanus LLJ914,a marine bacterium isolated from the Okinawa Trough.</title>
        <authorList>
            <person name="Li J."/>
        </authorList>
    </citation>
    <scope>NUCLEOTIDE SEQUENCE [LARGE SCALE GENOMIC DNA]</scope>
</reference>
<dbReference type="InterPro" id="IPR057651">
    <property type="entry name" value="Ig_TPPC8_C"/>
</dbReference>
<evidence type="ECO:0000259" key="1">
    <source>
        <dbReference type="Pfam" id="PF24542"/>
    </source>
</evidence>
<dbReference type="Proteomes" id="UP001460270">
    <property type="component" value="Unassembled WGS sequence"/>
</dbReference>
<keyword evidence="3" id="KW-1185">Reference proteome</keyword>
<feature type="domain" description="TPPC8 C-terminal Ig-like" evidence="1">
    <location>
        <begin position="24"/>
        <end position="124"/>
    </location>
</feature>
<organism evidence="2 3">
    <name type="scientific">Mugilogobius chulae</name>
    <name type="common">yellowstripe goby</name>
    <dbReference type="NCBI Taxonomy" id="88201"/>
    <lineage>
        <taxon>Eukaryota</taxon>
        <taxon>Metazoa</taxon>
        <taxon>Chordata</taxon>
        <taxon>Craniata</taxon>
        <taxon>Vertebrata</taxon>
        <taxon>Euteleostomi</taxon>
        <taxon>Actinopterygii</taxon>
        <taxon>Neopterygii</taxon>
        <taxon>Teleostei</taxon>
        <taxon>Neoteleostei</taxon>
        <taxon>Acanthomorphata</taxon>
        <taxon>Gobiaria</taxon>
        <taxon>Gobiiformes</taxon>
        <taxon>Gobioidei</taxon>
        <taxon>Gobiidae</taxon>
        <taxon>Gobionellinae</taxon>
        <taxon>Mugilogobius</taxon>
    </lineage>
</organism>
<name>A0AAW0N3B9_9GOBI</name>
<evidence type="ECO:0000313" key="2">
    <source>
        <dbReference type="EMBL" id="KAK7889003.1"/>
    </source>
</evidence>
<dbReference type="EMBL" id="JBBPFD010000018">
    <property type="protein sequence ID" value="KAK7889003.1"/>
    <property type="molecule type" value="Genomic_DNA"/>
</dbReference>
<dbReference type="AlphaFoldDB" id="A0AAW0N3B9"/>
<dbReference type="GO" id="GO:1990072">
    <property type="term" value="C:TRAPPIII protein complex"/>
    <property type="evidence" value="ECO:0007669"/>
    <property type="project" value="TreeGrafter"/>
</dbReference>
<protein>
    <recommendedName>
        <fullName evidence="1">TPPC8 C-terminal Ig-like domain-containing protein</fullName>
    </recommendedName>
</protein>
<accession>A0AAW0N3B9</accession>
<proteinExistence type="predicted"/>
<evidence type="ECO:0000313" key="3">
    <source>
        <dbReference type="Proteomes" id="UP001460270"/>
    </source>
</evidence>
<gene>
    <name evidence="2" type="ORF">WMY93_024563</name>
</gene>
<dbReference type="Pfam" id="PF24542">
    <property type="entry name" value="Ig_TPPC8_C"/>
    <property type="match status" value="1"/>
</dbReference>
<comment type="caution">
    <text evidence="2">The sequence shown here is derived from an EMBL/GenBank/DDBJ whole genome shotgun (WGS) entry which is preliminary data.</text>
</comment>
<dbReference type="PANTHER" id="PTHR12975">
    <property type="entry name" value="TRANSPORT PROTEIN TRAPP"/>
    <property type="match status" value="1"/>
</dbReference>
<sequence length="148" mass="16213">MVLLKFRSEPAPPPAPLKLDFSELIRTNLSYPQSHSHQFSSSSMCVVCVSLTLTNVSVSTAQVSVELQQRASGEAEDSCRLFSWVGKSQYRVVLSPDQVLSLPLRACFYSAGVYDLSSCRVLVRPAQSDALPESVHSHCPALIVINNM</sequence>